<protein>
    <submittedName>
        <fullName evidence="1">Uncharacterized protein</fullName>
    </submittedName>
</protein>
<sequence length="37" mass="3952">MVVGVIRVWSRLLAAERLNLREGAGAGGLTRTLDRGS</sequence>
<dbReference type="EMBL" id="FYDG01000014">
    <property type="protein sequence ID" value="SNB80919.1"/>
    <property type="molecule type" value="Genomic_DNA"/>
</dbReference>
<accession>A0A212S6P4</accession>
<dbReference type="Proteomes" id="UP000198418">
    <property type="component" value="Unassembled WGS sequence"/>
</dbReference>
<evidence type="ECO:0000313" key="2">
    <source>
        <dbReference type="Proteomes" id="UP000198418"/>
    </source>
</evidence>
<dbReference type="AlphaFoldDB" id="A0A212S6P4"/>
<gene>
    <name evidence="1" type="ORF">SAMN06265338_11422</name>
</gene>
<organism evidence="1 2">
    <name type="scientific">Rhodoblastus acidophilus</name>
    <name type="common">Rhodopseudomonas acidophila</name>
    <dbReference type="NCBI Taxonomy" id="1074"/>
    <lineage>
        <taxon>Bacteria</taxon>
        <taxon>Pseudomonadati</taxon>
        <taxon>Pseudomonadota</taxon>
        <taxon>Alphaproteobacteria</taxon>
        <taxon>Hyphomicrobiales</taxon>
        <taxon>Rhodoblastaceae</taxon>
        <taxon>Rhodoblastus</taxon>
    </lineage>
</organism>
<proteinExistence type="predicted"/>
<evidence type="ECO:0000313" key="1">
    <source>
        <dbReference type="EMBL" id="SNB80919.1"/>
    </source>
</evidence>
<reference evidence="2" key="1">
    <citation type="submission" date="2017-06" db="EMBL/GenBank/DDBJ databases">
        <authorList>
            <person name="Varghese N."/>
            <person name="Submissions S."/>
        </authorList>
    </citation>
    <scope>NUCLEOTIDE SEQUENCE [LARGE SCALE GENOMIC DNA]</scope>
    <source>
        <strain evidence="2">DSM 137</strain>
    </source>
</reference>
<name>A0A212S6P4_RHOAC</name>
<keyword evidence="2" id="KW-1185">Reference proteome</keyword>